<feature type="transmembrane region" description="Helical" evidence="12">
    <location>
        <begin position="156"/>
        <end position="184"/>
    </location>
</feature>
<gene>
    <name evidence="14" type="ORF">LOC68_04195</name>
</gene>
<dbReference type="Pfam" id="PF12911">
    <property type="entry name" value="OppC_N"/>
    <property type="match status" value="1"/>
</dbReference>
<reference evidence="14" key="1">
    <citation type="submission" date="2021-11" db="EMBL/GenBank/DDBJ databases">
        <title>Genome sequence.</title>
        <authorList>
            <person name="Sun Q."/>
        </authorList>
    </citation>
    <scope>NUCLEOTIDE SEQUENCE</scope>
    <source>
        <strain evidence="14">JC732</strain>
    </source>
</reference>
<keyword evidence="3" id="KW-1003">Cell membrane</keyword>
<dbReference type="PANTHER" id="PTHR43386:SF2">
    <property type="entry name" value="OLIGOPEPTIDE TRANSPORT SYSTEM PERMEASE PROTEIN OPPC"/>
    <property type="match status" value="1"/>
</dbReference>
<keyword evidence="2 12" id="KW-0813">Transport</keyword>
<evidence type="ECO:0000256" key="3">
    <source>
        <dbReference type="ARBA" id="ARBA00022475"/>
    </source>
</evidence>
<evidence type="ECO:0000256" key="9">
    <source>
        <dbReference type="ARBA" id="ARBA00023136"/>
    </source>
</evidence>
<keyword evidence="4" id="KW-0997">Cell inner membrane</keyword>
<dbReference type="AlphaFoldDB" id="A0A9X1SET8"/>
<comment type="subcellular location">
    <subcellularLocation>
        <location evidence="1">Cell inner membrane</location>
        <topology evidence="1">Multi-pass membrane protein</topology>
    </subcellularLocation>
    <subcellularLocation>
        <location evidence="12">Cell membrane</location>
        <topology evidence="12">Multi-pass membrane protein</topology>
    </subcellularLocation>
</comment>
<feature type="transmembrane region" description="Helical" evidence="12">
    <location>
        <begin position="336"/>
        <end position="359"/>
    </location>
</feature>
<protein>
    <recommendedName>
        <fullName evidence="11">Oligopeptide transport system permease protein OppC</fullName>
    </recommendedName>
</protein>
<feature type="domain" description="ABC transmembrane type-1" evidence="13">
    <location>
        <begin position="154"/>
        <end position="359"/>
    </location>
</feature>
<dbReference type="CDD" id="cd06261">
    <property type="entry name" value="TM_PBP2"/>
    <property type="match status" value="1"/>
</dbReference>
<evidence type="ECO:0000256" key="4">
    <source>
        <dbReference type="ARBA" id="ARBA00022519"/>
    </source>
</evidence>
<dbReference type="InterPro" id="IPR025966">
    <property type="entry name" value="OppC_N"/>
</dbReference>
<feature type="transmembrane region" description="Helical" evidence="12">
    <location>
        <begin position="284"/>
        <end position="313"/>
    </location>
</feature>
<keyword evidence="15" id="KW-1185">Reference proteome</keyword>
<feature type="transmembrane region" description="Helical" evidence="12">
    <location>
        <begin position="45"/>
        <end position="67"/>
    </location>
</feature>
<sequence length="373" mass="41590">MNSQNRNFEDALPPLDRYRDMLRDASAIQGVSLWQDAWRRLRRNWVAMGALVFLVLLSLSAVLTPIFPLQSPVEQHLRDRSFAAPNSEPVQLGLAELSGEELDAAIKTLWNDPSAFDEALIRTRLKMFGDWAIPSFCGSDHLGRDMLSRLFWGARVSLIVGVVATFVSLIIGVSYGAISGYVGGHVDDAMMRVVDILYSIPFIFIVIFVVMVISEPSIKANLESYGINRIVAFYFLIGAIYWLTMARVVRGQVISLKHEQFVDAARTIGASPSRIVFVHLVPNVLGVVIVYLTLTIPSVMLFEAFLSFLGIGVEEPNVSWGLLANEGLKVITPIRIYWWLIVFPAIALASTLYSLNFLGDGLRDALDPRMKNR</sequence>
<dbReference type="Gene3D" id="1.10.3720.10">
    <property type="entry name" value="MetI-like"/>
    <property type="match status" value="1"/>
</dbReference>
<evidence type="ECO:0000256" key="8">
    <source>
        <dbReference type="ARBA" id="ARBA00022989"/>
    </source>
</evidence>
<keyword evidence="9 12" id="KW-0472">Membrane</keyword>
<keyword evidence="6" id="KW-0571">Peptide transport</keyword>
<dbReference type="EMBL" id="JAJKFT010000004">
    <property type="protein sequence ID" value="MCC9627583.1"/>
    <property type="molecule type" value="Genomic_DNA"/>
</dbReference>
<dbReference type="InterPro" id="IPR035906">
    <property type="entry name" value="MetI-like_sf"/>
</dbReference>
<evidence type="ECO:0000256" key="11">
    <source>
        <dbReference type="ARBA" id="ARBA00072251"/>
    </source>
</evidence>
<dbReference type="GO" id="GO:0015031">
    <property type="term" value="P:protein transport"/>
    <property type="evidence" value="ECO:0007669"/>
    <property type="project" value="UniProtKB-KW"/>
</dbReference>
<dbReference type="GO" id="GO:0015833">
    <property type="term" value="P:peptide transport"/>
    <property type="evidence" value="ECO:0007669"/>
    <property type="project" value="UniProtKB-KW"/>
</dbReference>
<keyword evidence="5 12" id="KW-0812">Transmembrane</keyword>
<organism evidence="14 15">
    <name type="scientific">Blastopirellula sediminis</name>
    <dbReference type="NCBI Taxonomy" id="2894196"/>
    <lineage>
        <taxon>Bacteria</taxon>
        <taxon>Pseudomonadati</taxon>
        <taxon>Planctomycetota</taxon>
        <taxon>Planctomycetia</taxon>
        <taxon>Pirellulales</taxon>
        <taxon>Pirellulaceae</taxon>
        <taxon>Blastopirellula</taxon>
    </lineage>
</organism>
<comment type="similarity">
    <text evidence="10">Belongs to the binding-protein-dependent transport system permease family. OppBC subfamily.</text>
</comment>
<dbReference type="PROSITE" id="PS50928">
    <property type="entry name" value="ABC_TM1"/>
    <property type="match status" value="1"/>
</dbReference>
<evidence type="ECO:0000256" key="5">
    <source>
        <dbReference type="ARBA" id="ARBA00022692"/>
    </source>
</evidence>
<evidence type="ECO:0000256" key="1">
    <source>
        <dbReference type="ARBA" id="ARBA00004429"/>
    </source>
</evidence>
<name>A0A9X1SET8_9BACT</name>
<evidence type="ECO:0000256" key="10">
    <source>
        <dbReference type="ARBA" id="ARBA00024202"/>
    </source>
</evidence>
<evidence type="ECO:0000256" key="6">
    <source>
        <dbReference type="ARBA" id="ARBA00022856"/>
    </source>
</evidence>
<keyword evidence="8 12" id="KW-1133">Transmembrane helix</keyword>
<dbReference type="GO" id="GO:0055085">
    <property type="term" value="P:transmembrane transport"/>
    <property type="evidence" value="ECO:0007669"/>
    <property type="project" value="InterPro"/>
</dbReference>
<evidence type="ECO:0000256" key="2">
    <source>
        <dbReference type="ARBA" id="ARBA00022448"/>
    </source>
</evidence>
<dbReference type="InterPro" id="IPR050366">
    <property type="entry name" value="BP-dependent_transpt_permease"/>
</dbReference>
<feature type="transmembrane region" description="Helical" evidence="12">
    <location>
        <begin position="196"/>
        <end position="214"/>
    </location>
</feature>
<accession>A0A9X1SET8</accession>
<evidence type="ECO:0000259" key="13">
    <source>
        <dbReference type="PROSITE" id="PS50928"/>
    </source>
</evidence>
<dbReference type="PANTHER" id="PTHR43386">
    <property type="entry name" value="OLIGOPEPTIDE TRANSPORT SYSTEM PERMEASE PROTEIN APPC"/>
    <property type="match status" value="1"/>
</dbReference>
<comment type="caution">
    <text evidence="14">The sequence shown here is derived from an EMBL/GenBank/DDBJ whole genome shotgun (WGS) entry which is preliminary data.</text>
</comment>
<evidence type="ECO:0000256" key="12">
    <source>
        <dbReference type="RuleBase" id="RU363032"/>
    </source>
</evidence>
<proteinExistence type="inferred from homology"/>
<feature type="transmembrane region" description="Helical" evidence="12">
    <location>
        <begin position="226"/>
        <end position="244"/>
    </location>
</feature>
<keyword evidence="7" id="KW-0653">Protein transport</keyword>
<dbReference type="SUPFAM" id="SSF161098">
    <property type="entry name" value="MetI-like"/>
    <property type="match status" value="1"/>
</dbReference>
<dbReference type="Pfam" id="PF00528">
    <property type="entry name" value="BPD_transp_1"/>
    <property type="match status" value="1"/>
</dbReference>
<evidence type="ECO:0000256" key="7">
    <source>
        <dbReference type="ARBA" id="ARBA00022927"/>
    </source>
</evidence>
<dbReference type="InterPro" id="IPR000515">
    <property type="entry name" value="MetI-like"/>
</dbReference>
<dbReference type="GO" id="GO:0005886">
    <property type="term" value="C:plasma membrane"/>
    <property type="evidence" value="ECO:0007669"/>
    <property type="project" value="UniProtKB-SubCell"/>
</dbReference>
<dbReference type="Proteomes" id="UP001139103">
    <property type="component" value="Unassembled WGS sequence"/>
</dbReference>
<evidence type="ECO:0000313" key="15">
    <source>
        <dbReference type="Proteomes" id="UP001139103"/>
    </source>
</evidence>
<evidence type="ECO:0000313" key="14">
    <source>
        <dbReference type="EMBL" id="MCC9627583.1"/>
    </source>
</evidence>